<feature type="domain" description="GIY-YIG" evidence="2">
    <location>
        <begin position="4"/>
        <end position="80"/>
    </location>
</feature>
<dbReference type="Gene3D" id="3.40.1440.10">
    <property type="entry name" value="GIY-YIG endonuclease"/>
    <property type="match status" value="1"/>
</dbReference>
<name>A0A1F7Z139_9BACT</name>
<dbReference type="PANTHER" id="PTHR34477:SF5">
    <property type="entry name" value="BSL5627 PROTEIN"/>
    <property type="match status" value="1"/>
</dbReference>
<comment type="caution">
    <text evidence="3">The sequence shown here is derived from an EMBL/GenBank/DDBJ whole genome shotgun (WGS) entry which is preliminary data.</text>
</comment>
<dbReference type="PROSITE" id="PS50164">
    <property type="entry name" value="GIY_YIG"/>
    <property type="match status" value="1"/>
</dbReference>
<proteinExistence type="inferred from homology"/>
<organism evidence="3 4">
    <name type="scientific">Candidatus Woesebacteria bacterium RIFCSPHIGHO2_01_FULL_44_21</name>
    <dbReference type="NCBI Taxonomy" id="1802503"/>
    <lineage>
        <taxon>Bacteria</taxon>
        <taxon>Candidatus Woeseibacteriota</taxon>
    </lineage>
</organism>
<dbReference type="InterPro" id="IPR035901">
    <property type="entry name" value="GIY-YIG_endonuc_sf"/>
</dbReference>
<sequence length="96" mass="11438">MEEQIYAVYIMTNFENTTLYTGFSSQLKQRIWQHKQKLVPGFTQKYNLTKLVYFEVGDDYDSTLAREKQIKAGSRADKIKLIESKNPKWLDFYDEL</sequence>
<evidence type="ECO:0000313" key="4">
    <source>
        <dbReference type="Proteomes" id="UP000178870"/>
    </source>
</evidence>
<dbReference type="InterPro" id="IPR000305">
    <property type="entry name" value="GIY-YIG_endonuc"/>
</dbReference>
<evidence type="ECO:0000256" key="1">
    <source>
        <dbReference type="ARBA" id="ARBA00007435"/>
    </source>
</evidence>
<dbReference type="PANTHER" id="PTHR34477">
    <property type="entry name" value="UPF0213 PROTEIN YHBQ"/>
    <property type="match status" value="1"/>
</dbReference>
<protein>
    <recommendedName>
        <fullName evidence="2">GIY-YIG domain-containing protein</fullName>
    </recommendedName>
</protein>
<evidence type="ECO:0000313" key="3">
    <source>
        <dbReference type="EMBL" id="OGM32405.1"/>
    </source>
</evidence>
<accession>A0A1F7Z139</accession>
<dbReference type="InterPro" id="IPR050190">
    <property type="entry name" value="UPF0213_domain"/>
</dbReference>
<dbReference type="CDD" id="cd10448">
    <property type="entry name" value="GIY-YIG_unchar_3"/>
    <property type="match status" value="1"/>
</dbReference>
<gene>
    <name evidence="3" type="ORF">A2803_01945</name>
</gene>
<evidence type="ECO:0000259" key="2">
    <source>
        <dbReference type="PROSITE" id="PS50164"/>
    </source>
</evidence>
<dbReference type="Proteomes" id="UP000178870">
    <property type="component" value="Unassembled WGS sequence"/>
</dbReference>
<comment type="similarity">
    <text evidence="1">Belongs to the UPF0213 family.</text>
</comment>
<dbReference type="SUPFAM" id="SSF82771">
    <property type="entry name" value="GIY-YIG endonuclease"/>
    <property type="match status" value="1"/>
</dbReference>
<dbReference type="EMBL" id="MGGP01000015">
    <property type="protein sequence ID" value="OGM32405.1"/>
    <property type="molecule type" value="Genomic_DNA"/>
</dbReference>
<reference evidence="3 4" key="1">
    <citation type="journal article" date="2016" name="Nat. Commun.">
        <title>Thousands of microbial genomes shed light on interconnected biogeochemical processes in an aquifer system.</title>
        <authorList>
            <person name="Anantharaman K."/>
            <person name="Brown C.T."/>
            <person name="Hug L.A."/>
            <person name="Sharon I."/>
            <person name="Castelle C.J."/>
            <person name="Probst A.J."/>
            <person name="Thomas B.C."/>
            <person name="Singh A."/>
            <person name="Wilkins M.J."/>
            <person name="Karaoz U."/>
            <person name="Brodie E.L."/>
            <person name="Williams K.H."/>
            <person name="Hubbard S.S."/>
            <person name="Banfield J.F."/>
        </authorList>
    </citation>
    <scope>NUCLEOTIDE SEQUENCE [LARGE SCALE GENOMIC DNA]</scope>
</reference>
<dbReference type="AlphaFoldDB" id="A0A1F7Z139"/>
<dbReference type="Pfam" id="PF01541">
    <property type="entry name" value="GIY-YIG"/>
    <property type="match status" value="1"/>
</dbReference>